<dbReference type="GO" id="GO:0008270">
    <property type="term" value="F:zinc ion binding"/>
    <property type="evidence" value="ECO:0007669"/>
    <property type="project" value="UniProtKB-KW"/>
</dbReference>
<evidence type="ECO:0000256" key="1">
    <source>
        <dbReference type="ARBA" id="ARBA00004123"/>
    </source>
</evidence>
<feature type="transmembrane region" description="Helical" evidence="15">
    <location>
        <begin position="780"/>
        <end position="803"/>
    </location>
</feature>
<dbReference type="GO" id="GO:0005789">
    <property type="term" value="C:endoplasmic reticulum membrane"/>
    <property type="evidence" value="ECO:0007669"/>
    <property type="project" value="UniProtKB-SubCell"/>
</dbReference>
<dbReference type="AlphaFoldDB" id="A0A2X0ND31"/>
<dbReference type="InterPro" id="IPR036236">
    <property type="entry name" value="Znf_C2H2_sf"/>
</dbReference>
<dbReference type="EMBL" id="FMWP01000127">
    <property type="protein sequence ID" value="SDA02967.1"/>
    <property type="molecule type" value="Genomic_DNA"/>
</dbReference>
<evidence type="ECO:0000256" key="15">
    <source>
        <dbReference type="SAM" id="Phobius"/>
    </source>
</evidence>
<dbReference type="Pfam" id="PF00096">
    <property type="entry name" value="zf-C2H2"/>
    <property type="match status" value="3"/>
</dbReference>
<evidence type="ECO:0000256" key="6">
    <source>
        <dbReference type="ARBA" id="ARBA00022737"/>
    </source>
</evidence>
<feature type="compositionally biased region" description="Low complexity" evidence="14">
    <location>
        <begin position="68"/>
        <end position="86"/>
    </location>
</feature>
<evidence type="ECO:0000256" key="2">
    <source>
        <dbReference type="ARBA" id="ARBA00004477"/>
    </source>
</evidence>
<dbReference type="PROSITE" id="PS00028">
    <property type="entry name" value="ZINC_FINGER_C2H2_1"/>
    <property type="match status" value="6"/>
</dbReference>
<dbReference type="Proteomes" id="UP000249723">
    <property type="component" value="Unassembled WGS sequence"/>
</dbReference>
<dbReference type="FunFam" id="3.30.160.60:FF:000624">
    <property type="entry name" value="zinc finger protein 697"/>
    <property type="match status" value="1"/>
</dbReference>
<evidence type="ECO:0000256" key="9">
    <source>
        <dbReference type="ARBA" id="ARBA00022833"/>
    </source>
</evidence>
<name>A0A2X0ND31_9BASI</name>
<proteinExistence type="inferred from homology"/>
<feature type="compositionally biased region" description="Basic and acidic residues" evidence="14">
    <location>
        <begin position="338"/>
        <end position="354"/>
    </location>
</feature>
<evidence type="ECO:0000256" key="5">
    <source>
        <dbReference type="ARBA" id="ARBA00022723"/>
    </source>
</evidence>
<dbReference type="GO" id="GO:0000981">
    <property type="term" value="F:DNA-binding transcription factor activity, RNA polymerase II-specific"/>
    <property type="evidence" value="ECO:0007669"/>
    <property type="project" value="TreeGrafter"/>
</dbReference>
<evidence type="ECO:0000313" key="18">
    <source>
        <dbReference type="Proteomes" id="UP000249723"/>
    </source>
</evidence>
<dbReference type="GO" id="GO:0005634">
    <property type="term" value="C:nucleus"/>
    <property type="evidence" value="ECO:0007669"/>
    <property type="project" value="UniProtKB-SubCell"/>
</dbReference>
<dbReference type="PANTHER" id="PTHR19818:SF139">
    <property type="entry name" value="PAIR-RULE PROTEIN ODD-PAIRED"/>
    <property type="match status" value="1"/>
</dbReference>
<dbReference type="InterPro" id="IPR050329">
    <property type="entry name" value="GLI_C2H2-zinc-finger"/>
</dbReference>
<gene>
    <name evidence="17" type="ORF">BZ3500_MVSOF-1268-A1-R1_CHR7-1G09189</name>
</gene>
<accession>A0A2X0ND31</accession>
<keyword evidence="6" id="KW-0677">Repeat</keyword>
<dbReference type="STRING" id="289078.A0A2X0ND31"/>
<organism evidence="17 18">
    <name type="scientific">Microbotryum saponariae</name>
    <dbReference type="NCBI Taxonomy" id="289078"/>
    <lineage>
        <taxon>Eukaryota</taxon>
        <taxon>Fungi</taxon>
        <taxon>Dikarya</taxon>
        <taxon>Basidiomycota</taxon>
        <taxon>Pucciniomycotina</taxon>
        <taxon>Microbotryomycetes</taxon>
        <taxon>Microbotryales</taxon>
        <taxon>Microbotryaceae</taxon>
        <taxon>Microbotryum</taxon>
    </lineage>
</organism>
<dbReference type="GO" id="GO:0000978">
    <property type="term" value="F:RNA polymerase II cis-regulatory region sequence-specific DNA binding"/>
    <property type="evidence" value="ECO:0007669"/>
    <property type="project" value="UniProtKB-ARBA"/>
</dbReference>
<keyword evidence="5" id="KW-0479">Metal-binding</keyword>
<feature type="domain" description="C2H2-type" evidence="16">
    <location>
        <begin position="521"/>
        <end position="548"/>
    </location>
</feature>
<feature type="domain" description="C2H2-type" evidence="16">
    <location>
        <begin position="364"/>
        <end position="394"/>
    </location>
</feature>
<dbReference type="InterPro" id="IPR029008">
    <property type="entry name" value="EMC6-like"/>
</dbReference>
<keyword evidence="7 13" id="KW-0863">Zinc-finger</keyword>
<keyword evidence="4 15" id="KW-0812">Transmembrane</keyword>
<dbReference type="InterPro" id="IPR013087">
    <property type="entry name" value="Znf_C2H2_type"/>
</dbReference>
<dbReference type="FunFam" id="3.30.160.60:FF:000125">
    <property type="entry name" value="Putative zinc finger protein 143"/>
    <property type="match status" value="2"/>
</dbReference>
<evidence type="ECO:0000256" key="7">
    <source>
        <dbReference type="ARBA" id="ARBA00022771"/>
    </source>
</evidence>
<feature type="domain" description="C2H2-type" evidence="16">
    <location>
        <begin position="632"/>
        <end position="659"/>
    </location>
</feature>
<reference evidence="18" key="1">
    <citation type="submission" date="2016-10" db="EMBL/GenBank/DDBJ databases">
        <authorList>
            <person name="Jeantristanb JTB J.-T."/>
            <person name="Ricardo R."/>
        </authorList>
    </citation>
    <scope>NUCLEOTIDE SEQUENCE [LARGE SCALE GENOMIC DNA]</scope>
</reference>
<feature type="region of interest" description="Disordered" evidence="14">
    <location>
        <begin position="331"/>
        <end position="361"/>
    </location>
</feature>
<sequence length="807" mass="86750">MGHHHNHNLHAGAAQGAAGGAGAIATTSRVGLIDCTTCERLIHSILPLGCLGHDSQHHNAHPLPHGCPAPISANSTSSSSSSAGHLARPSQLGVGVVCCEQPACFPAPSLPQQNRRLLGFPLTSSASSSVSAATGSSECDATCLEGPGTPWSSTSASSSALLFDDCDQCQADPTAASSSANSPLINSFLPAHHLDCCSSLLAPPPPTPISNLASYSCCSFDDCFGISTAASITPTSDCPDCFTPLDQQPQNQQHHQLNQDASNSSFLAELMKGLDEQAIQEIVSLLLGPKSLHCCCCAPEIEQNPAAWDVSHHDSHKHADVEPSRALLELSSTANQDHPSHEHNHQQHEHEHGHPHQHGPATRYDCGWRECKASFDSYALLVVHVNTLHLAPPSMARLSAPTAPPSSVLRPKARAHRHVDHSSHPYNHCASKSTLAHESAAKEESASTPGSHACRWKDCSATFPSSAELMSHLSLAHVGSGKSSYSCEWEGCSRNNQGGRQFSQRQKVMRHLQTHAQDKPFACNLCDRKFSEALSLAQHKRTHTGRFRGLSLSILFRALPYPLIAYSGERPYECTWERCDKAFASASALTIHMRTHTGDRPFVCDFPGCKAAFAESSNLAKHARTHRGERLHQCPECDKTFLRSDQLARHMKIHEREAAGQISAGSGSGETSAQNSDVEISFPKTTRPPVAALSTTPTSVDEAYYVPNLISNNNSLYYVKSTSASISGATAGVLGLTNTFGFLFYLITSTLIGSLFLLTKGTAGGNGYFPGDRVSAWRTVVLGGLLEHVFPYILFWTLFYALVHIYD</sequence>
<evidence type="ECO:0000259" key="16">
    <source>
        <dbReference type="PROSITE" id="PS50157"/>
    </source>
</evidence>
<evidence type="ECO:0000313" key="17">
    <source>
        <dbReference type="EMBL" id="SDA02967.1"/>
    </source>
</evidence>
<feature type="domain" description="C2H2-type" evidence="16">
    <location>
        <begin position="485"/>
        <end position="520"/>
    </location>
</feature>
<dbReference type="SMART" id="SM00355">
    <property type="entry name" value="ZnF_C2H2"/>
    <property type="match status" value="7"/>
</dbReference>
<keyword evidence="10 15" id="KW-1133">Transmembrane helix</keyword>
<dbReference type="Gene3D" id="3.30.160.60">
    <property type="entry name" value="Classic Zinc Finger"/>
    <property type="match status" value="6"/>
</dbReference>
<dbReference type="Pfam" id="PF07019">
    <property type="entry name" value="EMC6"/>
    <property type="match status" value="1"/>
</dbReference>
<feature type="region of interest" description="Disordered" evidence="14">
    <location>
        <begin position="62"/>
        <end position="86"/>
    </location>
</feature>
<feature type="transmembrane region" description="Helical" evidence="15">
    <location>
        <begin position="740"/>
        <end position="759"/>
    </location>
</feature>
<dbReference type="SUPFAM" id="SSF57667">
    <property type="entry name" value="beta-beta-alpha zinc fingers"/>
    <property type="match status" value="4"/>
</dbReference>
<protein>
    <submittedName>
        <fullName evidence="17">BZ3500_MvSof-1268-A1-R1_Chr7-1g09189 protein</fullName>
    </submittedName>
</protein>
<evidence type="ECO:0000256" key="12">
    <source>
        <dbReference type="ARBA" id="ARBA00023242"/>
    </source>
</evidence>
<comment type="subcellular location">
    <subcellularLocation>
        <location evidence="2">Endoplasmic reticulum membrane</location>
        <topology evidence="2">Multi-pass membrane protein</topology>
    </subcellularLocation>
    <subcellularLocation>
        <location evidence="1">Nucleus</location>
    </subcellularLocation>
</comment>
<dbReference type="OrthoDB" id="3437960at2759"/>
<keyword evidence="8" id="KW-0256">Endoplasmic reticulum</keyword>
<evidence type="ECO:0000256" key="10">
    <source>
        <dbReference type="ARBA" id="ARBA00022989"/>
    </source>
</evidence>
<keyword evidence="11 15" id="KW-0472">Membrane</keyword>
<evidence type="ECO:0000256" key="13">
    <source>
        <dbReference type="PROSITE-ProRule" id="PRU00042"/>
    </source>
</evidence>
<comment type="similarity">
    <text evidence="3">Belongs to the EMC6 family.</text>
</comment>
<dbReference type="FunFam" id="3.30.160.60:FF:000139">
    <property type="entry name" value="zinc finger protein 1 homolog"/>
    <property type="match status" value="1"/>
</dbReference>
<dbReference type="PANTHER" id="PTHR19818">
    <property type="entry name" value="ZINC FINGER PROTEIN ZIC AND GLI"/>
    <property type="match status" value="1"/>
</dbReference>
<keyword evidence="18" id="KW-1185">Reference proteome</keyword>
<evidence type="ECO:0000256" key="3">
    <source>
        <dbReference type="ARBA" id="ARBA00009436"/>
    </source>
</evidence>
<keyword evidence="12" id="KW-0539">Nucleus</keyword>
<feature type="domain" description="C2H2-type" evidence="16">
    <location>
        <begin position="572"/>
        <end position="601"/>
    </location>
</feature>
<evidence type="ECO:0000256" key="11">
    <source>
        <dbReference type="ARBA" id="ARBA00023136"/>
    </source>
</evidence>
<dbReference type="PROSITE" id="PS50157">
    <property type="entry name" value="ZINC_FINGER_C2H2_2"/>
    <property type="match status" value="7"/>
</dbReference>
<feature type="region of interest" description="Disordered" evidence="14">
    <location>
        <begin position="398"/>
        <end position="453"/>
    </location>
</feature>
<evidence type="ECO:0000256" key="14">
    <source>
        <dbReference type="SAM" id="MobiDB-lite"/>
    </source>
</evidence>
<dbReference type="GO" id="GO:0045944">
    <property type="term" value="P:positive regulation of transcription by RNA polymerase II"/>
    <property type="evidence" value="ECO:0007669"/>
    <property type="project" value="UniProtKB-ARBA"/>
</dbReference>
<evidence type="ECO:0000256" key="4">
    <source>
        <dbReference type="ARBA" id="ARBA00022692"/>
    </source>
</evidence>
<feature type="domain" description="C2H2-type" evidence="16">
    <location>
        <begin position="452"/>
        <end position="482"/>
    </location>
</feature>
<evidence type="ECO:0000256" key="8">
    <source>
        <dbReference type="ARBA" id="ARBA00022824"/>
    </source>
</evidence>
<keyword evidence="9" id="KW-0862">Zinc</keyword>
<feature type="domain" description="C2H2-type" evidence="16">
    <location>
        <begin position="602"/>
        <end position="631"/>
    </location>
</feature>